<dbReference type="InterPro" id="IPR013830">
    <property type="entry name" value="SGNH_hydro"/>
</dbReference>
<dbReference type="InterPro" id="IPR051532">
    <property type="entry name" value="Ester_Hydrolysis_Enzymes"/>
</dbReference>
<evidence type="ECO:0000256" key="1">
    <source>
        <dbReference type="SAM" id="MobiDB-lite"/>
    </source>
</evidence>
<accession>A0ABM8GKB8</accession>
<name>A0ABM8GKB8_9MICO</name>
<keyword evidence="2" id="KW-0472">Membrane</keyword>
<dbReference type="Proteomes" id="UP001321486">
    <property type="component" value="Chromosome"/>
</dbReference>
<dbReference type="InterPro" id="IPR036514">
    <property type="entry name" value="SGNH_hydro_sf"/>
</dbReference>
<dbReference type="PANTHER" id="PTHR30383">
    <property type="entry name" value="THIOESTERASE 1/PROTEASE 1/LYSOPHOSPHOLIPASE L1"/>
    <property type="match status" value="1"/>
</dbReference>
<reference evidence="5" key="1">
    <citation type="journal article" date="2019" name="Int. J. Syst. Evol. Microbiol.">
        <title>The Global Catalogue of Microorganisms (GCM) 10K type strain sequencing project: providing services to taxonomists for standard genome sequencing and annotation.</title>
        <authorList>
            <consortium name="The Broad Institute Genomics Platform"/>
            <consortium name="The Broad Institute Genome Sequencing Center for Infectious Disease"/>
            <person name="Wu L."/>
            <person name="Ma J."/>
        </authorList>
    </citation>
    <scope>NUCLEOTIDE SEQUENCE [LARGE SCALE GENOMIC DNA]</scope>
    <source>
        <strain evidence="5">NBRC 108728</strain>
    </source>
</reference>
<evidence type="ECO:0000313" key="4">
    <source>
        <dbReference type="EMBL" id="BDZ48838.1"/>
    </source>
</evidence>
<evidence type="ECO:0000313" key="5">
    <source>
        <dbReference type="Proteomes" id="UP001321486"/>
    </source>
</evidence>
<sequence length="296" mass="31464">MSNPRAAIGILAGIGGTAAAAGAGYAYYKRFMAKRNAAADVLNSLLPVHSKWWRDRFGADGALSYVALGDSAAQGIGASTPWHSYVGRIGAHIRRTTHGTLGVKNLSVSGATTHLCKIDQVPRLVDYEADIVTVSIGANDIGDFNPKKFEKNIRTIYGALPKHAIVADLPFMLLPESEKKVAVANEIVRRVAGELGLVVAPLYATTRRQGYLGTYRNTAKDLFHPNDAGYKVWASAFYSAIDARLARIAAERAASDVTATRRVTSVAATVAERAQDAAAAHSAQDTDSIPLPSSTN</sequence>
<keyword evidence="2" id="KW-0812">Transmembrane</keyword>
<feature type="region of interest" description="Disordered" evidence="1">
    <location>
        <begin position="277"/>
        <end position="296"/>
    </location>
</feature>
<gene>
    <name evidence="4" type="ORF">GCM10025867_10790</name>
</gene>
<feature type="domain" description="SGNH hydrolase-type esterase" evidence="3">
    <location>
        <begin position="67"/>
        <end position="232"/>
    </location>
</feature>
<dbReference type="Pfam" id="PF13472">
    <property type="entry name" value="Lipase_GDSL_2"/>
    <property type="match status" value="1"/>
</dbReference>
<dbReference type="Gene3D" id="3.40.50.1110">
    <property type="entry name" value="SGNH hydrolase"/>
    <property type="match status" value="1"/>
</dbReference>
<organism evidence="4 5">
    <name type="scientific">Frondihabitans sucicola</name>
    <dbReference type="NCBI Taxonomy" id="1268041"/>
    <lineage>
        <taxon>Bacteria</taxon>
        <taxon>Bacillati</taxon>
        <taxon>Actinomycetota</taxon>
        <taxon>Actinomycetes</taxon>
        <taxon>Micrococcales</taxon>
        <taxon>Microbacteriaceae</taxon>
        <taxon>Frondihabitans</taxon>
    </lineage>
</organism>
<dbReference type="PANTHER" id="PTHR30383:SF5">
    <property type="entry name" value="SGNH HYDROLASE-TYPE ESTERASE DOMAIN-CONTAINING PROTEIN"/>
    <property type="match status" value="1"/>
</dbReference>
<protein>
    <recommendedName>
        <fullName evidence="3">SGNH hydrolase-type esterase domain-containing protein</fullName>
    </recommendedName>
</protein>
<keyword evidence="5" id="KW-1185">Reference proteome</keyword>
<dbReference type="RefSeq" id="WP_286345747.1">
    <property type="nucleotide sequence ID" value="NZ_AP027732.1"/>
</dbReference>
<evidence type="ECO:0000256" key="2">
    <source>
        <dbReference type="SAM" id="Phobius"/>
    </source>
</evidence>
<proteinExistence type="predicted"/>
<feature type="transmembrane region" description="Helical" evidence="2">
    <location>
        <begin position="6"/>
        <end position="28"/>
    </location>
</feature>
<evidence type="ECO:0000259" key="3">
    <source>
        <dbReference type="Pfam" id="PF13472"/>
    </source>
</evidence>
<dbReference type="EMBL" id="AP027732">
    <property type="protein sequence ID" value="BDZ48838.1"/>
    <property type="molecule type" value="Genomic_DNA"/>
</dbReference>
<dbReference type="SUPFAM" id="SSF52266">
    <property type="entry name" value="SGNH hydrolase"/>
    <property type="match status" value="1"/>
</dbReference>
<keyword evidence="2" id="KW-1133">Transmembrane helix</keyword>
<feature type="compositionally biased region" description="Polar residues" evidence="1">
    <location>
        <begin position="285"/>
        <end position="296"/>
    </location>
</feature>